<dbReference type="Gene3D" id="3.30.70.270">
    <property type="match status" value="2"/>
</dbReference>
<evidence type="ECO:0000313" key="4">
    <source>
        <dbReference type="EMBL" id="KFO58356.1"/>
    </source>
</evidence>
<dbReference type="EMBL" id="KK718741">
    <property type="protein sequence ID" value="KFO58356.1"/>
    <property type="molecule type" value="Genomic_DNA"/>
</dbReference>
<dbReference type="PANTHER" id="PTHR33064">
    <property type="entry name" value="POL PROTEIN"/>
    <property type="match status" value="1"/>
</dbReference>
<feature type="non-terminal residue" evidence="4">
    <location>
        <position position="1"/>
    </location>
</feature>
<organism evidence="4 5">
    <name type="scientific">Corvus brachyrhynchos</name>
    <name type="common">American crow</name>
    <dbReference type="NCBI Taxonomy" id="85066"/>
    <lineage>
        <taxon>Eukaryota</taxon>
        <taxon>Metazoa</taxon>
        <taxon>Chordata</taxon>
        <taxon>Craniata</taxon>
        <taxon>Vertebrata</taxon>
        <taxon>Euteleostomi</taxon>
        <taxon>Archelosauria</taxon>
        <taxon>Archosauria</taxon>
        <taxon>Dinosauria</taxon>
        <taxon>Saurischia</taxon>
        <taxon>Theropoda</taxon>
        <taxon>Coelurosauria</taxon>
        <taxon>Aves</taxon>
        <taxon>Neognathae</taxon>
        <taxon>Neoaves</taxon>
        <taxon>Telluraves</taxon>
        <taxon>Australaves</taxon>
        <taxon>Passeriformes</taxon>
        <taxon>Corvoidea</taxon>
        <taxon>Corvidae</taxon>
        <taxon>Corvus</taxon>
    </lineage>
</organism>
<dbReference type="InterPro" id="IPR043128">
    <property type="entry name" value="Rev_trsase/Diguanyl_cyclase"/>
</dbReference>
<dbReference type="PANTHER" id="PTHR33064:SF36">
    <property type="entry name" value="CCHC-TYPE DOMAIN-CONTAINING PROTEIN"/>
    <property type="match status" value="1"/>
</dbReference>
<dbReference type="Pfam" id="PF00078">
    <property type="entry name" value="RVT_1"/>
    <property type="match status" value="1"/>
</dbReference>
<evidence type="ECO:0000259" key="3">
    <source>
        <dbReference type="PROSITE" id="PS50878"/>
    </source>
</evidence>
<dbReference type="PROSITE" id="PS50878">
    <property type="entry name" value="RT_POL"/>
    <property type="match status" value="1"/>
</dbReference>
<dbReference type="AlphaFoldDB" id="A0A091EMR3"/>
<gene>
    <name evidence="4" type="ORF">N302_14975</name>
</gene>
<dbReference type="GO" id="GO:0004523">
    <property type="term" value="F:RNA-DNA hybrid ribonuclease activity"/>
    <property type="evidence" value="ECO:0007669"/>
    <property type="project" value="UniProtKB-EC"/>
</dbReference>
<dbReference type="Proteomes" id="UP000052976">
    <property type="component" value="Unassembled WGS sequence"/>
</dbReference>
<evidence type="ECO:0000313" key="5">
    <source>
        <dbReference type="Proteomes" id="UP000052976"/>
    </source>
</evidence>
<dbReference type="InterPro" id="IPR000477">
    <property type="entry name" value="RT_dom"/>
</dbReference>
<dbReference type="SUPFAM" id="SSF56672">
    <property type="entry name" value="DNA/RNA polymerases"/>
    <property type="match status" value="1"/>
</dbReference>
<sequence length="229" mass="26342">WFTVLDLKDAFFCIPVHKNSHELFAFEWENPETGRKTQLTWTVLPQGFKNSPTIFGKQLSKELEDWRKQEPGGAVLHYVDDILIAAKTRDDCIELTVSLLNFLGQSGYRVSKEKAQVARETVVYLGLEIFHGHRQLSRERKEAVCRLPEPHTVREMQAFLGMVGWCRLWISNYGILVRPLYEVLKAAEKGTIMWTENARAAFKQLKHSLMSAPALGLPDLTKPFELFTH</sequence>
<dbReference type="EC" id="3.1.26.4" evidence="2"/>
<feature type="domain" description="Reverse transcriptase" evidence="3">
    <location>
        <begin position="1"/>
        <end position="129"/>
    </location>
</feature>
<protein>
    <recommendedName>
        <fullName evidence="2">ribonuclease H</fullName>
        <ecNumber evidence="2">3.1.26.4</ecNumber>
    </recommendedName>
</protein>
<comment type="similarity">
    <text evidence="1">Belongs to the beta type-B retroviral polymerase family. HERV class-II K(HML-2) pol subfamily.</text>
</comment>
<name>A0A091EMR3_CORBR</name>
<feature type="non-terminal residue" evidence="4">
    <location>
        <position position="229"/>
    </location>
</feature>
<keyword evidence="5" id="KW-1185">Reference proteome</keyword>
<accession>A0A091EMR3</accession>
<proteinExistence type="inferred from homology"/>
<dbReference type="STRING" id="85066.A0A091EMR3"/>
<evidence type="ECO:0000256" key="1">
    <source>
        <dbReference type="ARBA" id="ARBA00010879"/>
    </source>
</evidence>
<dbReference type="FunFam" id="3.30.70.270:FF:000020">
    <property type="entry name" value="Transposon Tf2-6 polyprotein-like Protein"/>
    <property type="match status" value="1"/>
</dbReference>
<dbReference type="InterPro" id="IPR051320">
    <property type="entry name" value="Viral_Replic_Matur_Polypro"/>
</dbReference>
<evidence type="ECO:0000256" key="2">
    <source>
        <dbReference type="ARBA" id="ARBA00012180"/>
    </source>
</evidence>
<reference evidence="4 5" key="1">
    <citation type="submission" date="2014-04" db="EMBL/GenBank/DDBJ databases">
        <title>Genome evolution of avian class.</title>
        <authorList>
            <person name="Zhang G."/>
            <person name="Li C."/>
        </authorList>
    </citation>
    <scope>NUCLEOTIDE SEQUENCE [LARGE SCALE GENOMIC DNA]</scope>
    <source>
        <strain evidence="4">BGI_N302</strain>
    </source>
</reference>
<dbReference type="InterPro" id="IPR043502">
    <property type="entry name" value="DNA/RNA_pol_sf"/>
</dbReference>